<dbReference type="InterPro" id="IPR002104">
    <property type="entry name" value="Integrase_catalytic"/>
</dbReference>
<dbReference type="InterPro" id="IPR044068">
    <property type="entry name" value="CB"/>
</dbReference>
<dbReference type="CDD" id="cd01189">
    <property type="entry name" value="INT_ICEBs1_C_like"/>
    <property type="match status" value="1"/>
</dbReference>
<sequence length="389" mass="45692">MSKIRRDKVSYLEYTFNIFEKYGTWQISFKNPKDNNKIVKRSTKLEANSINLAIVKKDIIPSIVEFLSGKVNIDIDINYEEILLNDFSESYFEIHKNRVREHTFYRNKLYYESKVKPYFGNRKITEIKPIDLERWQNNFISKNYKKNTIQKYRSVFFSILNEAVKNEIIKTNPLSLVSSPKIEKKFEILNNEDEICPFSKEEIKTIINNSDGYLKNFIILMFSSGMRPGEIIALTWNDIDFDKKQITVNKTITNGRVGLPKTATSVRKVDMLPLAEFTLQEQLKTTKKFKYVFVNSKGTNIYSHSFIGRKFNAVLDKSNIPHRPLYNLRHTFASHLLIQGEDITWISKNLGHTDISITMKHYIKYIKENEETRLAKIKKIGENFGIDIF</sequence>
<dbReference type="GO" id="GO:0003677">
    <property type="term" value="F:DNA binding"/>
    <property type="evidence" value="ECO:0007669"/>
    <property type="project" value="UniProtKB-UniRule"/>
</dbReference>
<dbReference type="InterPro" id="IPR004107">
    <property type="entry name" value="Integrase_SAM-like_N"/>
</dbReference>
<feature type="domain" description="Tyr recombinase" evidence="6">
    <location>
        <begin position="193"/>
        <end position="375"/>
    </location>
</feature>
<evidence type="ECO:0000313" key="8">
    <source>
        <dbReference type="EMBL" id="KLD97615.1"/>
    </source>
</evidence>
<dbReference type="InterPro" id="IPR013762">
    <property type="entry name" value="Integrase-like_cat_sf"/>
</dbReference>
<evidence type="ECO:0008006" key="10">
    <source>
        <dbReference type="Google" id="ProtNLM"/>
    </source>
</evidence>
<dbReference type="Pfam" id="PF14659">
    <property type="entry name" value="Phage_int_SAM_3"/>
    <property type="match status" value="1"/>
</dbReference>
<dbReference type="AlphaFoldDB" id="A0A0G9JTY6"/>
<reference evidence="8 9" key="1">
    <citation type="submission" date="2014-01" db="EMBL/GenBank/DDBJ databases">
        <title>Development of a Comparative Genomic Fingerprinting Assay for High Resolution Genotyping of Arcobacter butzleri.</title>
        <authorList>
            <person name="Webb A.L."/>
            <person name="Inglis G.D."/>
            <person name="Kruczkiewicz P."/>
            <person name="Selinger L.B."/>
            <person name="Taboada E.N."/>
        </authorList>
    </citation>
    <scope>NUCLEOTIDE SEQUENCE [LARGE SCALE GENOMIC DNA]</scope>
    <source>
        <strain evidence="8 9">L348</strain>
    </source>
</reference>
<dbReference type="PATRIC" id="fig|1447256.3.peg.2084"/>
<evidence type="ECO:0000259" key="7">
    <source>
        <dbReference type="PROSITE" id="PS51900"/>
    </source>
</evidence>
<name>A0A0G9JTY6_9BACT</name>
<feature type="domain" description="Core-binding (CB)" evidence="7">
    <location>
        <begin position="82"/>
        <end position="164"/>
    </location>
</feature>
<keyword evidence="4" id="KW-0233">DNA recombination</keyword>
<comment type="similarity">
    <text evidence="1">Belongs to the 'phage' integrase family.</text>
</comment>
<dbReference type="PROSITE" id="PS51898">
    <property type="entry name" value="TYR_RECOMBINASE"/>
    <property type="match status" value="1"/>
</dbReference>
<protein>
    <recommendedName>
        <fullName evidence="10">Integrase</fullName>
    </recommendedName>
</protein>
<dbReference type="Gene3D" id="1.10.150.130">
    <property type="match status" value="1"/>
</dbReference>
<dbReference type="InterPro" id="IPR050090">
    <property type="entry name" value="Tyrosine_recombinase_XerCD"/>
</dbReference>
<keyword evidence="2" id="KW-0229">DNA integration</keyword>
<evidence type="ECO:0000256" key="4">
    <source>
        <dbReference type="ARBA" id="ARBA00023172"/>
    </source>
</evidence>
<dbReference type="Pfam" id="PF00589">
    <property type="entry name" value="Phage_integrase"/>
    <property type="match status" value="1"/>
</dbReference>
<dbReference type="PROSITE" id="PS51900">
    <property type="entry name" value="CB"/>
    <property type="match status" value="1"/>
</dbReference>
<dbReference type="PANTHER" id="PTHR30349:SF64">
    <property type="entry name" value="PROPHAGE INTEGRASE INTD-RELATED"/>
    <property type="match status" value="1"/>
</dbReference>
<proteinExistence type="inferred from homology"/>
<dbReference type="RefSeq" id="WP_046997229.1">
    <property type="nucleotide sequence ID" value="NZ_JAIQ01000145.1"/>
</dbReference>
<dbReference type="InterPro" id="IPR010998">
    <property type="entry name" value="Integrase_recombinase_N"/>
</dbReference>
<dbReference type="InterPro" id="IPR011010">
    <property type="entry name" value="DNA_brk_join_enz"/>
</dbReference>
<evidence type="ECO:0000259" key="6">
    <source>
        <dbReference type="PROSITE" id="PS51898"/>
    </source>
</evidence>
<evidence type="ECO:0000256" key="2">
    <source>
        <dbReference type="ARBA" id="ARBA00022908"/>
    </source>
</evidence>
<evidence type="ECO:0000313" key="9">
    <source>
        <dbReference type="Proteomes" id="UP000035514"/>
    </source>
</evidence>
<dbReference type="Gene3D" id="1.10.443.10">
    <property type="entry name" value="Intergrase catalytic core"/>
    <property type="match status" value="1"/>
</dbReference>
<evidence type="ECO:0000256" key="1">
    <source>
        <dbReference type="ARBA" id="ARBA00008857"/>
    </source>
</evidence>
<dbReference type="PANTHER" id="PTHR30349">
    <property type="entry name" value="PHAGE INTEGRASE-RELATED"/>
    <property type="match status" value="1"/>
</dbReference>
<gene>
    <name evidence="8" type="ORF">AA20_10670</name>
</gene>
<organism evidence="8 9">
    <name type="scientific">Aliarcobacter butzleri L348</name>
    <dbReference type="NCBI Taxonomy" id="1447256"/>
    <lineage>
        <taxon>Bacteria</taxon>
        <taxon>Pseudomonadati</taxon>
        <taxon>Campylobacterota</taxon>
        <taxon>Epsilonproteobacteria</taxon>
        <taxon>Campylobacterales</taxon>
        <taxon>Arcobacteraceae</taxon>
        <taxon>Aliarcobacter</taxon>
    </lineage>
</organism>
<dbReference type="EMBL" id="JAIQ01000145">
    <property type="protein sequence ID" value="KLD97615.1"/>
    <property type="molecule type" value="Genomic_DNA"/>
</dbReference>
<comment type="caution">
    <text evidence="8">The sequence shown here is derived from an EMBL/GenBank/DDBJ whole genome shotgun (WGS) entry which is preliminary data.</text>
</comment>
<accession>A0A0G9JTY6</accession>
<evidence type="ECO:0000256" key="5">
    <source>
        <dbReference type="PROSITE-ProRule" id="PRU01248"/>
    </source>
</evidence>
<dbReference type="GO" id="GO:0015074">
    <property type="term" value="P:DNA integration"/>
    <property type="evidence" value="ECO:0007669"/>
    <property type="project" value="UniProtKB-KW"/>
</dbReference>
<dbReference type="GO" id="GO:0006310">
    <property type="term" value="P:DNA recombination"/>
    <property type="evidence" value="ECO:0007669"/>
    <property type="project" value="UniProtKB-KW"/>
</dbReference>
<evidence type="ECO:0000256" key="3">
    <source>
        <dbReference type="ARBA" id="ARBA00023125"/>
    </source>
</evidence>
<dbReference type="Proteomes" id="UP000035514">
    <property type="component" value="Unassembled WGS sequence"/>
</dbReference>
<dbReference type="SUPFAM" id="SSF56349">
    <property type="entry name" value="DNA breaking-rejoining enzymes"/>
    <property type="match status" value="1"/>
</dbReference>
<keyword evidence="3 5" id="KW-0238">DNA-binding</keyword>